<keyword evidence="2" id="KW-1185">Reference proteome</keyword>
<evidence type="ECO:0000313" key="2">
    <source>
        <dbReference type="Proteomes" id="UP000051302"/>
    </source>
</evidence>
<organism evidence="1 2">
    <name type="scientific">Companilactobacillus nantensis DSM 16982</name>
    <dbReference type="NCBI Taxonomy" id="1423774"/>
    <lineage>
        <taxon>Bacteria</taxon>
        <taxon>Bacillati</taxon>
        <taxon>Bacillota</taxon>
        <taxon>Bacilli</taxon>
        <taxon>Lactobacillales</taxon>
        <taxon>Lactobacillaceae</taxon>
        <taxon>Companilactobacillus</taxon>
    </lineage>
</organism>
<name>A0A0R1WNR0_9LACO</name>
<accession>A0A0R1WNR0</accession>
<dbReference type="RefSeq" id="WP_057891730.1">
    <property type="nucleotide sequence ID" value="NZ_AZFV01000009.1"/>
</dbReference>
<protein>
    <recommendedName>
        <fullName evidence="3">Phage protein</fullName>
    </recommendedName>
</protein>
<evidence type="ECO:0008006" key="3">
    <source>
        <dbReference type="Google" id="ProtNLM"/>
    </source>
</evidence>
<evidence type="ECO:0000313" key="1">
    <source>
        <dbReference type="EMBL" id="KRM17467.1"/>
    </source>
</evidence>
<gene>
    <name evidence="1" type="ORF">FD31_GL002658</name>
</gene>
<dbReference type="EMBL" id="AZFV01000009">
    <property type="protein sequence ID" value="KRM17467.1"/>
    <property type="molecule type" value="Genomic_DNA"/>
</dbReference>
<comment type="caution">
    <text evidence="1">The sequence shown here is derived from an EMBL/GenBank/DDBJ whole genome shotgun (WGS) entry which is preliminary data.</text>
</comment>
<dbReference type="AlphaFoldDB" id="A0A0R1WNR0"/>
<proteinExistence type="predicted"/>
<dbReference type="Pfam" id="PF16784">
    <property type="entry name" value="HNHc_6"/>
    <property type="match status" value="1"/>
</dbReference>
<dbReference type="STRING" id="1423774.FD31_GL002658"/>
<dbReference type="Proteomes" id="UP000051302">
    <property type="component" value="Unassembled WGS sequence"/>
</dbReference>
<sequence length="218" mass="25593">MKFFAKVKNIQGKNITLEMNDEFNTLKVQKLANGKQPVIELELSDNRYISIDQRSKIYALIGEISEWSGYMVEKEAPGVMKWQYLTETGRDYFSLSNCTMTQANSYLSWLLDFCFDNDVPFTTKTWDMLPNDYAMQLRCLEHHKCCICGRHADIAHVETVGMGRNRKHINHSKYYFMALCRVHHIEQHKIGIMSFLQKYHIKPVKLDDEDRKRLRIGG</sequence>
<dbReference type="InterPro" id="IPR041242">
    <property type="entry name" value="HNHc_6"/>
</dbReference>
<dbReference type="PATRIC" id="fig|1423774.3.peg.2766"/>
<reference evidence="1 2" key="1">
    <citation type="journal article" date="2015" name="Genome Announc.">
        <title>Expanding the biotechnology potential of lactobacilli through comparative genomics of 213 strains and associated genera.</title>
        <authorList>
            <person name="Sun Z."/>
            <person name="Harris H.M."/>
            <person name="McCann A."/>
            <person name="Guo C."/>
            <person name="Argimon S."/>
            <person name="Zhang W."/>
            <person name="Yang X."/>
            <person name="Jeffery I.B."/>
            <person name="Cooney J.C."/>
            <person name="Kagawa T.F."/>
            <person name="Liu W."/>
            <person name="Song Y."/>
            <person name="Salvetti E."/>
            <person name="Wrobel A."/>
            <person name="Rasinkangas P."/>
            <person name="Parkhill J."/>
            <person name="Rea M.C."/>
            <person name="O'Sullivan O."/>
            <person name="Ritari J."/>
            <person name="Douillard F.P."/>
            <person name="Paul Ross R."/>
            <person name="Yang R."/>
            <person name="Briner A.E."/>
            <person name="Felis G.E."/>
            <person name="de Vos W.M."/>
            <person name="Barrangou R."/>
            <person name="Klaenhammer T.R."/>
            <person name="Caufield P.W."/>
            <person name="Cui Y."/>
            <person name="Zhang H."/>
            <person name="O'Toole P.W."/>
        </authorList>
    </citation>
    <scope>NUCLEOTIDE SEQUENCE [LARGE SCALE GENOMIC DNA]</scope>
    <source>
        <strain evidence="1 2">DSM 16982</strain>
    </source>
</reference>